<evidence type="ECO:0000256" key="1">
    <source>
        <dbReference type="SAM" id="MobiDB-lite"/>
    </source>
</evidence>
<protein>
    <submittedName>
        <fullName evidence="2">Uncharacterized protein</fullName>
    </submittedName>
</protein>
<dbReference type="PANTHER" id="PTHR15468">
    <property type="entry name" value="ZNF185"/>
    <property type="match status" value="1"/>
</dbReference>
<feature type="region of interest" description="Disordered" evidence="1">
    <location>
        <begin position="279"/>
        <end position="344"/>
    </location>
</feature>
<feature type="region of interest" description="Disordered" evidence="1">
    <location>
        <begin position="194"/>
        <end position="264"/>
    </location>
</feature>
<feature type="compositionally biased region" description="Polar residues" evidence="1">
    <location>
        <begin position="127"/>
        <end position="139"/>
    </location>
</feature>
<keyword evidence="3" id="KW-1185">Reference proteome</keyword>
<comment type="caution">
    <text evidence="2">The sequence shown here is derived from an EMBL/GenBank/DDBJ whole genome shotgun (WGS) entry which is preliminary data.</text>
</comment>
<dbReference type="InterPro" id="IPR052621">
    <property type="entry name" value="Cell_Prolif/Cornif_Regul"/>
</dbReference>
<feature type="compositionally biased region" description="Low complexity" evidence="1">
    <location>
        <begin position="59"/>
        <end position="72"/>
    </location>
</feature>
<evidence type="ECO:0000313" key="3">
    <source>
        <dbReference type="Proteomes" id="UP001460270"/>
    </source>
</evidence>
<feature type="compositionally biased region" description="Basic and acidic residues" evidence="1">
    <location>
        <begin position="232"/>
        <end position="253"/>
    </location>
</feature>
<organism evidence="2 3">
    <name type="scientific">Mugilogobius chulae</name>
    <name type="common">yellowstripe goby</name>
    <dbReference type="NCBI Taxonomy" id="88201"/>
    <lineage>
        <taxon>Eukaryota</taxon>
        <taxon>Metazoa</taxon>
        <taxon>Chordata</taxon>
        <taxon>Craniata</taxon>
        <taxon>Vertebrata</taxon>
        <taxon>Euteleostomi</taxon>
        <taxon>Actinopterygii</taxon>
        <taxon>Neopterygii</taxon>
        <taxon>Teleostei</taxon>
        <taxon>Neoteleostei</taxon>
        <taxon>Acanthomorphata</taxon>
        <taxon>Gobiaria</taxon>
        <taxon>Gobiiformes</taxon>
        <taxon>Gobioidei</taxon>
        <taxon>Gobiidae</taxon>
        <taxon>Gobionellinae</taxon>
        <taxon>Mugilogobius</taxon>
    </lineage>
</organism>
<dbReference type="Proteomes" id="UP001460270">
    <property type="component" value="Unassembled WGS sequence"/>
</dbReference>
<reference evidence="3" key="1">
    <citation type="submission" date="2024-04" db="EMBL/GenBank/DDBJ databases">
        <title>Salinicola lusitanus LLJ914,a marine bacterium isolated from the Okinawa Trough.</title>
        <authorList>
            <person name="Li J."/>
        </authorList>
    </citation>
    <scope>NUCLEOTIDE SEQUENCE [LARGE SCALE GENOMIC DNA]</scope>
</reference>
<feature type="compositionally biased region" description="Low complexity" evidence="1">
    <location>
        <begin position="204"/>
        <end position="216"/>
    </location>
</feature>
<accession>A0AAW0PLH9</accession>
<dbReference type="EMBL" id="JBBPFD010000006">
    <property type="protein sequence ID" value="KAK7922905.1"/>
    <property type="molecule type" value="Genomic_DNA"/>
</dbReference>
<gene>
    <name evidence="2" type="ORF">WMY93_009807</name>
</gene>
<feature type="compositionally biased region" description="Polar residues" evidence="1">
    <location>
        <begin position="97"/>
        <end position="112"/>
    </location>
</feature>
<feature type="compositionally biased region" description="Basic and acidic residues" evidence="1">
    <location>
        <begin position="29"/>
        <end position="41"/>
    </location>
</feature>
<feature type="region of interest" description="Disordered" evidence="1">
    <location>
        <begin position="1"/>
        <end position="159"/>
    </location>
</feature>
<dbReference type="AlphaFoldDB" id="A0AAW0PLH9"/>
<evidence type="ECO:0000313" key="2">
    <source>
        <dbReference type="EMBL" id="KAK7922905.1"/>
    </source>
</evidence>
<name>A0AAW0PLH9_9GOBI</name>
<feature type="compositionally biased region" description="Pro residues" evidence="1">
    <location>
        <begin position="297"/>
        <end position="312"/>
    </location>
</feature>
<proteinExistence type="predicted"/>
<dbReference type="PANTHER" id="PTHR15468:SF2">
    <property type="entry name" value="ZINC FINGER PROTEIN 185"/>
    <property type="match status" value="1"/>
</dbReference>
<feature type="compositionally biased region" description="Polar residues" evidence="1">
    <location>
        <begin position="73"/>
        <end position="83"/>
    </location>
</feature>
<sequence length="344" mass="37794">MSKEGDKASVFKTTKVRTKLRGDSSWLQRRSEPQPESEEQKPWIAEVRASRLNGANVESSPVSSPIQSSPSPLQTSTERSPTSGYLIRGVFTKTEKAPTTSNDYNGTSQFTKKPSETYKKIAPHTVRNITENTENQLSQEEQEKRTEAASSVLKKSAPRQRSYVLSAARLYESKDKTPDLLVNSTPSFVAQRVEITDDEESNASSPTTTTVTSVTPLPKPRTSVKKSSAKTEITEESKPVEVIEENAQEKDPFENMEPGCTKVATPLPELIPDLVQAIYVKPDDSGEAEQPESPVEAAPPSPTPASVTPPPQTVTVESTEVTTEETVKAEPEQSQTEMRQVFKL</sequence>